<reference evidence="1" key="1">
    <citation type="submission" date="2020-09" db="EMBL/GenBank/DDBJ databases">
        <title>Genome-Enabled Discovery of Anthraquinone Biosynthesis in Senna tora.</title>
        <authorList>
            <person name="Kang S.-H."/>
            <person name="Pandey R.P."/>
            <person name="Lee C.-M."/>
            <person name="Sim J.-S."/>
            <person name="Jeong J.-T."/>
            <person name="Choi B.-S."/>
            <person name="Jung M."/>
            <person name="Ginzburg D."/>
            <person name="Zhao K."/>
            <person name="Won S.Y."/>
            <person name="Oh T.-J."/>
            <person name="Yu Y."/>
            <person name="Kim N.-H."/>
            <person name="Lee O.R."/>
            <person name="Lee T.-H."/>
            <person name="Bashyal P."/>
            <person name="Kim T.-S."/>
            <person name="Lee W.-H."/>
            <person name="Kawkins C."/>
            <person name="Kim C.-K."/>
            <person name="Kim J.S."/>
            <person name="Ahn B.O."/>
            <person name="Rhee S.Y."/>
            <person name="Sohng J.K."/>
        </authorList>
    </citation>
    <scope>NUCLEOTIDE SEQUENCE</scope>
    <source>
        <tissue evidence="1">Leaf</tissue>
    </source>
</reference>
<keyword evidence="2" id="KW-1185">Reference proteome</keyword>
<organism evidence="1 2">
    <name type="scientific">Senna tora</name>
    <dbReference type="NCBI Taxonomy" id="362788"/>
    <lineage>
        <taxon>Eukaryota</taxon>
        <taxon>Viridiplantae</taxon>
        <taxon>Streptophyta</taxon>
        <taxon>Embryophyta</taxon>
        <taxon>Tracheophyta</taxon>
        <taxon>Spermatophyta</taxon>
        <taxon>Magnoliopsida</taxon>
        <taxon>eudicotyledons</taxon>
        <taxon>Gunneridae</taxon>
        <taxon>Pentapetalae</taxon>
        <taxon>rosids</taxon>
        <taxon>fabids</taxon>
        <taxon>Fabales</taxon>
        <taxon>Fabaceae</taxon>
        <taxon>Caesalpinioideae</taxon>
        <taxon>Cassia clade</taxon>
        <taxon>Senna</taxon>
    </lineage>
</organism>
<gene>
    <name evidence="1" type="ORF">G2W53_025646</name>
</gene>
<dbReference type="Proteomes" id="UP000634136">
    <property type="component" value="Unassembled WGS sequence"/>
</dbReference>
<evidence type="ECO:0000313" key="1">
    <source>
        <dbReference type="EMBL" id="KAF7820191.1"/>
    </source>
</evidence>
<dbReference type="AlphaFoldDB" id="A0A834WI40"/>
<dbReference type="EMBL" id="JAAIUW010000008">
    <property type="protein sequence ID" value="KAF7820191.1"/>
    <property type="molecule type" value="Genomic_DNA"/>
</dbReference>
<protein>
    <submittedName>
        <fullName evidence="1">Protein RAFTIN 1B</fullName>
    </submittedName>
</protein>
<name>A0A834WI40_9FABA</name>
<proteinExistence type="predicted"/>
<sequence>MDSKDVAQYLDSPLKAGCSHTQIVYSIPLASSLCGSNENCFRICGNIVVLKGKESAISRGKKRAPFSSPNLRIITIFSLFPVETRCCSNK</sequence>
<evidence type="ECO:0000313" key="2">
    <source>
        <dbReference type="Proteomes" id="UP000634136"/>
    </source>
</evidence>
<accession>A0A834WI40</accession>
<comment type="caution">
    <text evidence="1">The sequence shown here is derived from an EMBL/GenBank/DDBJ whole genome shotgun (WGS) entry which is preliminary data.</text>
</comment>